<keyword evidence="1" id="KW-0863">Zinc-finger</keyword>
<name>A0A383WB55_TETOB</name>
<dbReference type="PANTHER" id="PTHR14879">
    <property type="entry name" value="CASPASE REGULATOR, RING FINGER DOMAIN-CONTAINING"/>
    <property type="match status" value="1"/>
</dbReference>
<proteinExistence type="predicted"/>
<dbReference type="InterPro" id="IPR001841">
    <property type="entry name" value="Znf_RING"/>
</dbReference>
<keyword evidence="1" id="KW-0479">Metal-binding</keyword>
<dbReference type="Gene3D" id="3.30.40.10">
    <property type="entry name" value="Zinc/RING finger domain, C3HC4 (zinc finger)"/>
    <property type="match status" value="1"/>
</dbReference>
<evidence type="ECO:0000313" key="4">
    <source>
        <dbReference type="Proteomes" id="UP000256970"/>
    </source>
</evidence>
<reference evidence="3 4" key="1">
    <citation type="submission" date="2016-10" db="EMBL/GenBank/DDBJ databases">
        <authorList>
            <person name="Cai Z."/>
        </authorList>
    </citation>
    <scope>NUCLEOTIDE SEQUENCE [LARGE SCALE GENOMIC DNA]</scope>
</reference>
<dbReference type="STRING" id="3088.A0A383WB55"/>
<dbReference type="GO" id="GO:0008270">
    <property type="term" value="F:zinc ion binding"/>
    <property type="evidence" value="ECO:0007669"/>
    <property type="project" value="UniProtKB-KW"/>
</dbReference>
<dbReference type="InterPro" id="IPR051728">
    <property type="entry name" value="RING-FYVE_E3_ubiquitin-ligase"/>
</dbReference>
<feature type="domain" description="RING-type" evidence="2">
    <location>
        <begin position="52"/>
        <end position="104"/>
    </location>
</feature>
<evidence type="ECO:0000313" key="3">
    <source>
        <dbReference type="EMBL" id="SZX74473.1"/>
    </source>
</evidence>
<dbReference type="InterPro" id="IPR013083">
    <property type="entry name" value="Znf_RING/FYVE/PHD"/>
</dbReference>
<keyword evidence="4" id="KW-1185">Reference proteome</keyword>
<dbReference type="SUPFAM" id="SSF57850">
    <property type="entry name" value="RING/U-box"/>
    <property type="match status" value="1"/>
</dbReference>
<dbReference type="PANTHER" id="PTHR14879:SF5">
    <property type="entry name" value="RING-TYPE DOMAIN-CONTAINING PROTEIN"/>
    <property type="match status" value="1"/>
</dbReference>
<gene>
    <name evidence="3" type="ORF">BQ4739_LOCUS14742</name>
</gene>
<dbReference type="AlphaFoldDB" id="A0A383WB55"/>
<protein>
    <recommendedName>
        <fullName evidence="2">RING-type domain-containing protein</fullName>
    </recommendedName>
</protein>
<dbReference type="Pfam" id="PF13920">
    <property type="entry name" value="zf-C3HC4_3"/>
    <property type="match status" value="1"/>
</dbReference>
<evidence type="ECO:0000259" key="2">
    <source>
        <dbReference type="PROSITE" id="PS50089"/>
    </source>
</evidence>
<dbReference type="Proteomes" id="UP000256970">
    <property type="component" value="Unassembled WGS sequence"/>
</dbReference>
<organism evidence="3 4">
    <name type="scientific">Tetradesmus obliquus</name>
    <name type="common">Green alga</name>
    <name type="synonym">Acutodesmus obliquus</name>
    <dbReference type="NCBI Taxonomy" id="3088"/>
    <lineage>
        <taxon>Eukaryota</taxon>
        <taxon>Viridiplantae</taxon>
        <taxon>Chlorophyta</taxon>
        <taxon>core chlorophytes</taxon>
        <taxon>Chlorophyceae</taxon>
        <taxon>CS clade</taxon>
        <taxon>Sphaeropleales</taxon>
        <taxon>Scenedesmaceae</taxon>
        <taxon>Tetradesmus</taxon>
    </lineage>
</organism>
<dbReference type="EMBL" id="FNXT01001215">
    <property type="protein sequence ID" value="SZX74473.1"/>
    <property type="molecule type" value="Genomic_DNA"/>
</dbReference>
<dbReference type="PROSITE" id="PS50089">
    <property type="entry name" value="ZF_RING_2"/>
    <property type="match status" value="1"/>
</dbReference>
<accession>A0A383WB55</accession>
<evidence type="ECO:0000256" key="1">
    <source>
        <dbReference type="PROSITE-ProRule" id="PRU00175"/>
    </source>
</evidence>
<dbReference type="SMART" id="SM00184">
    <property type="entry name" value="RING"/>
    <property type="match status" value="1"/>
</dbReference>
<keyword evidence="1" id="KW-0862">Zinc</keyword>
<sequence>MLQGALADFKTVVAGSVKDAVARLPAPQHISQPTCCAAAQQELQELQQLQSCVVCMDAPRSVLLLPCKHLVLCEKCCQAMQQPAQRRGRSAARHLKPVECPVCRQRAEEQVAGVILS</sequence>